<dbReference type="InterPro" id="IPR000983">
    <property type="entry name" value="Bac_GSPG_pilin"/>
</dbReference>
<accession>A0ABV4U6I9</accession>
<dbReference type="PANTHER" id="PTHR30093:SF2">
    <property type="entry name" value="TYPE II SECRETION SYSTEM PROTEIN H"/>
    <property type="match status" value="1"/>
</dbReference>
<dbReference type="Gene3D" id="3.30.700.10">
    <property type="entry name" value="Glycoprotein, Type 4 Pilin"/>
    <property type="match status" value="1"/>
</dbReference>
<evidence type="ECO:0000256" key="1">
    <source>
        <dbReference type="ARBA" id="ARBA00022481"/>
    </source>
</evidence>
<name>A0ABV4U6I9_9BACT</name>
<keyword evidence="4" id="KW-1185">Reference proteome</keyword>
<dbReference type="SUPFAM" id="SSF54523">
    <property type="entry name" value="Pili subunits"/>
    <property type="match status" value="1"/>
</dbReference>
<dbReference type="InterPro" id="IPR045584">
    <property type="entry name" value="Pilin-like"/>
</dbReference>
<comment type="caution">
    <text evidence="3">The sequence shown here is derived from an EMBL/GenBank/DDBJ whole genome shotgun (WGS) entry which is preliminary data.</text>
</comment>
<dbReference type="PANTHER" id="PTHR30093">
    <property type="entry name" value="GENERAL SECRETION PATHWAY PROTEIN G"/>
    <property type="match status" value="1"/>
</dbReference>
<reference evidence="3 4" key="1">
    <citation type="submission" date="2024-08" db="EMBL/GenBank/DDBJ databases">
        <title>Whole-genome sequencing of halo(alkali)philic microorganisms from hypersaline lakes.</title>
        <authorList>
            <person name="Sorokin D.Y."/>
            <person name="Merkel A.Y."/>
            <person name="Messina E."/>
            <person name="Yakimov M."/>
        </authorList>
    </citation>
    <scope>NUCLEOTIDE SEQUENCE [LARGE SCALE GENOMIC DNA]</scope>
    <source>
        <strain evidence="3 4">AB-hyl4</strain>
    </source>
</reference>
<keyword evidence="2" id="KW-0472">Membrane</keyword>
<keyword evidence="2" id="KW-0812">Transmembrane</keyword>
<sequence>MRQRRYQPTTGFSLIELLVVISIIAVLIGILLPALSRARHAARAMNCLSNIRQMQVAHWAYVVDNDGLMIQANLSHGGSTHGDHEPWFETLKTYGSQIVKRSPLDDSRHWGPYPAGDPIPNDPSGTLRRRTSYGINNILCSASYPDPFLLEPHAPPLPYRKIDEVARPSATVQFLIMAYEGQFAGADHPHVEQWPGPPNGNPDNPPIAASNHVQINARGGPERSWESVANWGYLDGHAKAQAFKEVYRSNDDNNFNPLTAR</sequence>
<organism evidence="3 4">
    <name type="scientific">Natronomicrosphaera hydrolytica</name>
    <dbReference type="NCBI Taxonomy" id="3242702"/>
    <lineage>
        <taxon>Bacteria</taxon>
        <taxon>Pseudomonadati</taxon>
        <taxon>Planctomycetota</taxon>
        <taxon>Phycisphaerae</taxon>
        <taxon>Phycisphaerales</taxon>
        <taxon>Phycisphaeraceae</taxon>
        <taxon>Natronomicrosphaera</taxon>
    </lineage>
</organism>
<gene>
    <name evidence="3" type="ORF">ACERK3_12735</name>
</gene>
<protein>
    <submittedName>
        <fullName evidence="3">Type II secretion system protein</fullName>
    </submittedName>
</protein>
<feature type="transmembrane region" description="Helical" evidence="2">
    <location>
        <begin position="12"/>
        <end position="35"/>
    </location>
</feature>
<keyword evidence="2" id="KW-1133">Transmembrane helix</keyword>
<evidence type="ECO:0000313" key="3">
    <source>
        <dbReference type="EMBL" id="MFA9479151.1"/>
    </source>
</evidence>
<dbReference type="PRINTS" id="PR00813">
    <property type="entry name" value="BCTERIALGSPG"/>
</dbReference>
<dbReference type="NCBIfam" id="TIGR02532">
    <property type="entry name" value="IV_pilin_GFxxxE"/>
    <property type="match status" value="1"/>
</dbReference>
<dbReference type="EMBL" id="JBGUBD010000007">
    <property type="protein sequence ID" value="MFA9479151.1"/>
    <property type="molecule type" value="Genomic_DNA"/>
</dbReference>
<dbReference type="Pfam" id="PF07963">
    <property type="entry name" value="N_methyl"/>
    <property type="match status" value="1"/>
</dbReference>
<dbReference type="RefSeq" id="WP_425346078.1">
    <property type="nucleotide sequence ID" value="NZ_JBGUBD010000007.1"/>
</dbReference>
<dbReference type="InterPro" id="IPR012902">
    <property type="entry name" value="N_methyl_site"/>
</dbReference>
<evidence type="ECO:0000313" key="4">
    <source>
        <dbReference type="Proteomes" id="UP001575105"/>
    </source>
</evidence>
<dbReference type="Proteomes" id="UP001575105">
    <property type="component" value="Unassembled WGS sequence"/>
</dbReference>
<evidence type="ECO:0000256" key="2">
    <source>
        <dbReference type="SAM" id="Phobius"/>
    </source>
</evidence>
<proteinExistence type="predicted"/>
<dbReference type="PROSITE" id="PS00409">
    <property type="entry name" value="PROKAR_NTER_METHYL"/>
    <property type="match status" value="1"/>
</dbReference>
<keyword evidence="1" id="KW-0488">Methylation</keyword>